<evidence type="ECO:0000256" key="2">
    <source>
        <dbReference type="SAM" id="MobiDB-lite"/>
    </source>
</evidence>
<evidence type="ECO:0000256" key="1">
    <source>
        <dbReference type="ARBA" id="ARBA00022729"/>
    </source>
</evidence>
<dbReference type="Gene3D" id="2.60.40.1240">
    <property type="match status" value="1"/>
</dbReference>
<dbReference type="OrthoDB" id="3700042at2"/>
<feature type="region of interest" description="Disordered" evidence="2">
    <location>
        <begin position="24"/>
        <end position="48"/>
    </location>
</feature>
<dbReference type="Proteomes" id="UP000294947">
    <property type="component" value="Unassembled WGS sequence"/>
</dbReference>
<feature type="signal peptide" evidence="3">
    <location>
        <begin position="1"/>
        <end position="24"/>
    </location>
</feature>
<dbReference type="EMBL" id="SMKW01000001">
    <property type="protein sequence ID" value="TDD56615.1"/>
    <property type="molecule type" value="Genomic_DNA"/>
</dbReference>
<evidence type="ECO:0000256" key="3">
    <source>
        <dbReference type="SAM" id="SignalP"/>
    </source>
</evidence>
<reference evidence="5 6" key="1">
    <citation type="submission" date="2019-03" db="EMBL/GenBank/DDBJ databases">
        <title>Draft genome sequences of novel Actinobacteria.</title>
        <authorList>
            <person name="Sahin N."/>
            <person name="Ay H."/>
            <person name="Saygin H."/>
        </authorList>
    </citation>
    <scope>NUCLEOTIDE SEQUENCE [LARGE SCALE GENOMIC DNA]</scope>
    <source>
        <strain evidence="5 6">7K502</strain>
    </source>
</reference>
<evidence type="ECO:0000313" key="6">
    <source>
        <dbReference type="Proteomes" id="UP000294947"/>
    </source>
</evidence>
<feature type="domain" description="DUF4352" evidence="4">
    <location>
        <begin position="65"/>
        <end position="168"/>
    </location>
</feature>
<accession>A0A4R4ZE62</accession>
<dbReference type="RefSeq" id="WP_132479185.1">
    <property type="nucleotide sequence ID" value="NZ_SMKW01000001.1"/>
</dbReference>
<proteinExistence type="predicted"/>
<name>A0A4R4ZE62_9PSEU</name>
<keyword evidence="1 3" id="KW-0732">Signal</keyword>
<evidence type="ECO:0000259" key="4">
    <source>
        <dbReference type="Pfam" id="PF11611"/>
    </source>
</evidence>
<dbReference type="AlphaFoldDB" id="A0A4R4ZE62"/>
<evidence type="ECO:0000313" key="5">
    <source>
        <dbReference type="EMBL" id="TDD56615.1"/>
    </source>
</evidence>
<dbReference type="Pfam" id="PF11611">
    <property type="entry name" value="DUF4352"/>
    <property type="match status" value="1"/>
</dbReference>
<dbReference type="InterPro" id="IPR029050">
    <property type="entry name" value="Immunoprotect_excell_Ig-like"/>
</dbReference>
<keyword evidence="6" id="KW-1185">Reference proteome</keyword>
<organism evidence="5 6">
    <name type="scientific">Saccharopolyspora elongata</name>
    <dbReference type="NCBI Taxonomy" id="2530387"/>
    <lineage>
        <taxon>Bacteria</taxon>
        <taxon>Bacillati</taxon>
        <taxon>Actinomycetota</taxon>
        <taxon>Actinomycetes</taxon>
        <taxon>Pseudonocardiales</taxon>
        <taxon>Pseudonocardiaceae</taxon>
        <taxon>Saccharopolyspora</taxon>
    </lineage>
</organism>
<gene>
    <name evidence="5" type="ORF">E1288_00575</name>
</gene>
<dbReference type="PROSITE" id="PS51257">
    <property type="entry name" value="PROKAR_LIPOPROTEIN"/>
    <property type="match status" value="1"/>
</dbReference>
<dbReference type="InterPro" id="IPR029051">
    <property type="entry name" value="DUF4352"/>
</dbReference>
<sequence length="178" mass="17873">MQKLIAPLSALLLMGLVGCGSGEAPDAAAPAEGTLEAAAEPQQPAEQLPSEAAFGEKAGATNDGSQFAITASAPKDFTEFSEAPVEGKYVVVDVQSELLGGDGGAVAATSFMLADASGTEYPNAAPNGTDMAGMLFATLLSKGDTGSGKVVFDVPADATGFVLKYQPIGATEAIATWR</sequence>
<protein>
    <submittedName>
        <fullName evidence="5">DUF4352 domain-containing protein</fullName>
    </submittedName>
</protein>
<comment type="caution">
    <text evidence="5">The sequence shown here is derived from an EMBL/GenBank/DDBJ whole genome shotgun (WGS) entry which is preliminary data.</text>
</comment>
<feature type="chain" id="PRO_5038795490" evidence="3">
    <location>
        <begin position="25"/>
        <end position="178"/>
    </location>
</feature>